<evidence type="ECO:0000256" key="2">
    <source>
        <dbReference type="ARBA" id="ARBA00022999"/>
    </source>
</evidence>
<dbReference type="PANTHER" id="PTHR15127:SF32">
    <property type="entry name" value="HEAVYWEIGHT, ISOFORM A"/>
    <property type="match status" value="1"/>
</dbReference>
<evidence type="ECO:0000256" key="1">
    <source>
        <dbReference type="ARBA" id="ARBA00022801"/>
    </source>
</evidence>
<dbReference type="Pfam" id="PF02018">
    <property type="entry name" value="CBM_4_9"/>
    <property type="match status" value="1"/>
</dbReference>
<dbReference type="AlphaFoldDB" id="A0A7X8TSC3"/>
<accession>A0A7X8TSC3</accession>
<dbReference type="Gene3D" id="2.60.120.260">
    <property type="entry name" value="Galactose-binding domain-like"/>
    <property type="match status" value="2"/>
</dbReference>
<dbReference type="Proteomes" id="UP000535589">
    <property type="component" value="Unassembled WGS sequence"/>
</dbReference>
<dbReference type="InterPro" id="IPR008979">
    <property type="entry name" value="Galactose-bd-like_sf"/>
</dbReference>
<evidence type="ECO:0000313" key="6">
    <source>
        <dbReference type="EMBL" id="NLS14052.1"/>
    </source>
</evidence>
<feature type="domain" description="Pesticidal crystal protein Cry22Aa Ig-like" evidence="5">
    <location>
        <begin position="556"/>
        <end position="626"/>
    </location>
</feature>
<feature type="domain" description="Pesticidal crystal protein Cry22Aa Ig-like" evidence="5">
    <location>
        <begin position="245"/>
        <end position="306"/>
    </location>
</feature>
<dbReference type="PROSITE" id="PS51257">
    <property type="entry name" value="PROKAR_LIPOPROTEIN"/>
    <property type="match status" value="1"/>
</dbReference>
<evidence type="ECO:0000256" key="3">
    <source>
        <dbReference type="SAM" id="SignalP"/>
    </source>
</evidence>
<gene>
    <name evidence="6" type="ORF">HGP28_14250</name>
</gene>
<dbReference type="Gene3D" id="2.60.40.10">
    <property type="entry name" value="Immunoglobulins"/>
    <property type="match status" value="3"/>
</dbReference>
<dbReference type="InterPro" id="IPR051846">
    <property type="entry name" value="SH2_domain_adapters"/>
</dbReference>
<evidence type="ECO:0000259" key="4">
    <source>
        <dbReference type="Pfam" id="PF02018"/>
    </source>
</evidence>
<dbReference type="RefSeq" id="WP_168837150.1">
    <property type="nucleotide sequence ID" value="NZ_JABAIK010000015.1"/>
</dbReference>
<feature type="signal peptide" evidence="3">
    <location>
        <begin position="1"/>
        <end position="22"/>
    </location>
</feature>
<feature type="domain" description="Pesticidal crystal protein Cry22Aa Ig-like" evidence="5">
    <location>
        <begin position="324"/>
        <end position="395"/>
    </location>
</feature>
<feature type="domain" description="CBM-cenC" evidence="4">
    <location>
        <begin position="403"/>
        <end position="528"/>
    </location>
</feature>
<keyword evidence="7" id="KW-1185">Reference proteome</keyword>
<evidence type="ECO:0000259" key="5">
    <source>
        <dbReference type="Pfam" id="PF16403"/>
    </source>
</evidence>
<dbReference type="Pfam" id="PF16403">
    <property type="entry name" value="Bact_surface_Ig-like"/>
    <property type="match status" value="3"/>
</dbReference>
<dbReference type="InterPro" id="IPR013783">
    <property type="entry name" value="Ig-like_fold"/>
</dbReference>
<dbReference type="EMBL" id="JABAIK010000015">
    <property type="protein sequence ID" value="NLS14052.1"/>
    <property type="molecule type" value="Genomic_DNA"/>
</dbReference>
<dbReference type="GO" id="GO:0016798">
    <property type="term" value="F:hydrolase activity, acting on glycosyl bonds"/>
    <property type="evidence" value="ECO:0007669"/>
    <property type="project" value="InterPro"/>
</dbReference>
<keyword evidence="2" id="KW-0727">SH2 domain</keyword>
<dbReference type="GO" id="GO:0001784">
    <property type="term" value="F:phosphotyrosine residue binding"/>
    <property type="evidence" value="ECO:0007669"/>
    <property type="project" value="TreeGrafter"/>
</dbReference>
<name>A0A7X8TSC3_9VIBR</name>
<keyword evidence="1" id="KW-0378">Hydrolase</keyword>
<evidence type="ECO:0000313" key="7">
    <source>
        <dbReference type="Proteomes" id="UP000535589"/>
    </source>
</evidence>
<sequence length="769" mass="81424">MQFNNRKFKLANATLMAALALAMTGCNDDDDNKGGSENPNPQVEGYVADKGFHIDPTTALFSGAETPEFVVPTGASTPIITSDTAVKSTENRQVVQFTTVAEVGLVAGFKLEELAIDSFAEASTLEFDLRSVGAVNGVATIADVSWKFVAEGKNGAGENAVASIDLTKAASGEWQHYVVKLADLKAANAELASIDAIKVYPTSASTVYNLDNVAIYPEYRDSEGPVLTLKGDAVMTQLNYADAVDTFEDPGYTVVDNVDDASAIVVKTTYGDTGEVDGDKNGQYQIIYSSVDTAGNYGKPVTRIVNIEAAPDVGEEDETPPVVTLVGPSTVRVQLGGVYTEQGATAQDNIDGAIEANKVAISGQVDVNTVGNYTITYTATDAAGNVGTATRTVIVYEAGEVTNLIVNGDFEAELGETWVLQEGVGTTEIVDGQLVISDYKPGASWQPRLVQSNVKFEVGETYVVSFDAKVGEARNIVLQVGELLTTDPWYAPFMDDTTVAITTDMTRHSVQFTAKEAAANAGHVIFAIGGGAATPVTLDNISVTTVTPEMIAPELTLEGDTVRIAVGEQYVEPGYEAMDNIDGDLTASVDVVGDDFDTSVPGTHVITYSVEDSHGNISTAKRTVYVVGDVSELITNGDFSSELDGWLQFNGVDASFVEGALKFSTGVIKQERFAKGQFVGGEKLMLSFRLKGAFTPGGVFKAGVHAEMPEGTPAVSTWKDYPTISADWEKIEIPVTLPEGVESLSLEMLIAGPAGQEVYLDDVSLKPVN</sequence>
<comment type="caution">
    <text evidence="6">The sequence shown here is derived from an EMBL/GenBank/DDBJ whole genome shotgun (WGS) entry which is preliminary data.</text>
</comment>
<proteinExistence type="predicted"/>
<organism evidence="6 7">
    <name type="scientific">Vibrio agarilyticus</name>
    <dbReference type="NCBI Taxonomy" id="2726741"/>
    <lineage>
        <taxon>Bacteria</taxon>
        <taxon>Pseudomonadati</taxon>
        <taxon>Pseudomonadota</taxon>
        <taxon>Gammaproteobacteria</taxon>
        <taxon>Vibrionales</taxon>
        <taxon>Vibrionaceae</taxon>
        <taxon>Vibrio</taxon>
    </lineage>
</organism>
<dbReference type="PANTHER" id="PTHR15127">
    <property type="entry name" value="HEAVYWEIGHT, ISOFORM A"/>
    <property type="match status" value="1"/>
</dbReference>
<dbReference type="SUPFAM" id="SSF49785">
    <property type="entry name" value="Galactose-binding domain-like"/>
    <property type="match status" value="3"/>
</dbReference>
<reference evidence="6 7" key="1">
    <citation type="submission" date="2020-04" db="EMBL/GenBank/DDBJ databases">
        <title>Vibrio sp. SM6, a novel species isolated from seawater.</title>
        <authorList>
            <person name="Wang X."/>
        </authorList>
    </citation>
    <scope>NUCLEOTIDE SEQUENCE [LARGE SCALE GENOMIC DNA]</scope>
    <source>
        <strain evidence="6 7">SM6</strain>
    </source>
</reference>
<feature type="chain" id="PRO_5031532889" evidence="3">
    <location>
        <begin position="23"/>
        <end position="769"/>
    </location>
</feature>
<protein>
    <submittedName>
        <fullName evidence="6">DUF5011 domain-containing protein</fullName>
    </submittedName>
</protein>
<dbReference type="Gene3D" id="2.60.120.430">
    <property type="entry name" value="Galactose-binding lectin"/>
    <property type="match status" value="1"/>
</dbReference>
<keyword evidence="3" id="KW-0732">Signal</keyword>
<dbReference type="InterPro" id="IPR032179">
    <property type="entry name" value="Cry22Aa_Ig-like"/>
</dbReference>
<dbReference type="InterPro" id="IPR003305">
    <property type="entry name" value="CenC_carb-bd"/>
</dbReference>